<dbReference type="EMBL" id="ML991796">
    <property type="protein sequence ID" value="KAF2234709.1"/>
    <property type="molecule type" value="Genomic_DNA"/>
</dbReference>
<evidence type="ECO:0000313" key="3">
    <source>
        <dbReference type="Proteomes" id="UP000800092"/>
    </source>
</evidence>
<feature type="region of interest" description="Disordered" evidence="1">
    <location>
        <begin position="1"/>
        <end position="27"/>
    </location>
</feature>
<accession>A0A6A6HA24</accession>
<keyword evidence="3" id="KW-1185">Reference proteome</keyword>
<evidence type="ECO:0000256" key="1">
    <source>
        <dbReference type="SAM" id="MobiDB-lite"/>
    </source>
</evidence>
<protein>
    <submittedName>
        <fullName evidence="2">Uncharacterized protein</fullName>
    </submittedName>
</protein>
<dbReference type="Proteomes" id="UP000800092">
    <property type="component" value="Unassembled WGS sequence"/>
</dbReference>
<gene>
    <name evidence="2" type="ORF">EV356DRAFT_141639</name>
</gene>
<dbReference type="OrthoDB" id="4149149at2759"/>
<feature type="compositionally biased region" description="Basic residues" evidence="1">
    <location>
        <begin position="1"/>
        <end position="10"/>
    </location>
</feature>
<evidence type="ECO:0000313" key="2">
    <source>
        <dbReference type="EMBL" id="KAF2234709.1"/>
    </source>
</evidence>
<organism evidence="2 3">
    <name type="scientific">Viridothelium virens</name>
    <name type="common">Speckled blister lichen</name>
    <name type="synonym">Trypethelium virens</name>
    <dbReference type="NCBI Taxonomy" id="1048519"/>
    <lineage>
        <taxon>Eukaryota</taxon>
        <taxon>Fungi</taxon>
        <taxon>Dikarya</taxon>
        <taxon>Ascomycota</taxon>
        <taxon>Pezizomycotina</taxon>
        <taxon>Dothideomycetes</taxon>
        <taxon>Dothideomycetes incertae sedis</taxon>
        <taxon>Trypetheliales</taxon>
        <taxon>Trypetheliaceae</taxon>
        <taxon>Viridothelium</taxon>
    </lineage>
</organism>
<reference evidence="2" key="1">
    <citation type="journal article" date="2020" name="Stud. Mycol.">
        <title>101 Dothideomycetes genomes: a test case for predicting lifestyles and emergence of pathogens.</title>
        <authorList>
            <person name="Haridas S."/>
            <person name="Albert R."/>
            <person name="Binder M."/>
            <person name="Bloem J."/>
            <person name="Labutti K."/>
            <person name="Salamov A."/>
            <person name="Andreopoulos B."/>
            <person name="Baker S."/>
            <person name="Barry K."/>
            <person name="Bills G."/>
            <person name="Bluhm B."/>
            <person name="Cannon C."/>
            <person name="Castanera R."/>
            <person name="Culley D."/>
            <person name="Daum C."/>
            <person name="Ezra D."/>
            <person name="Gonzalez J."/>
            <person name="Henrissat B."/>
            <person name="Kuo A."/>
            <person name="Liang C."/>
            <person name="Lipzen A."/>
            <person name="Lutzoni F."/>
            <person name="Magnuson J."/>
            <person name="Mondo S."/>
            <person name="Nolan M."/>
            <person name="Ohm R."/>
            <person name="Pangilinan J."/>
            <person name="Park H.-J."/>
            <person name="Ramirez L."/>
            <person name="Alfaro M."/>
            <person name="Sun H."/>
            <person name="Tritt A."/>
            <person name="Yoshinaga Y."/>
            <person name="Zwiers L.-H."/>
            <person name="Turgeon B."/>
            <person name="Goodwin S."/>
            <person name="Spatafora J."/>
            <person name="Crous P."/>
            <person name="Grigoriev I."/>
        </authorList>
    </citation>
    <scope>NUCLEOTIDE SEQUENCE</scope>
    <source>
        <strain evidence="2">Tuck. ex Michener</strain>
    </source>
</reference>
<proteinExistence type="predicted"/>
<sequence length="385" mass="44062">MTPRVLGKRKSATEAPARGDQKEADPEVQQEVETWILDYVLFQATTALLNQHNAERDGESLPEAGKPDLPLAMADAFLGQFKAKHPPQAISSDLKFRLRLLQFVSLFTRRLRPTTCSPTDESLQRLRNMHQTRATMRRTYIPPDFDESPRIWNVFPLSEINLTINRELALKSLKVKQAANNATYGFQSSVAMLDLLPLFMSLSAHLYQETGGEVKGRWLELAAEFMLQAALEQYLIQGTCGTEILHECFSFGWRPKDIANRKAKHRRNSHHLADHEYQEMDKEEEIINDMFYDEDNHTEIEGWKEIRERIIGFFKPEKDIGIVRQLELTASQYPVFDFEGKVMSFLGALLKSRDLPILVQLEEGKLEGMSAKETAELKAKVGLQL</sequence>
<dbReference type="AlphaFoldDB" id="A0A6A6HA24"/>
<name>A0A6A6HA24_VIRVR</name>